<dbReference type="Proteomes" id="UP000070612">
    <property type="component" value="Unassembled WGS sequence"/>
</dbReference>
<dbReference type="EMBL" id="LGTW01000006">
    <property type="protein sequence ID" value="KWX23982.1"/>
    <property type="molecule type" value="Genomic_DNA"/>
</dbReference>
<dbReference type="GO" id="GO:0004783">
    <property type="term" value="F:sulfite reductase (NADPH) activity"/>
    <property type="evidence" value="ECO:0007669"/>
    <property type="project" value="TreeGrafter"/>
</dbReference>
<reference evidence="3 4" key="1">
    <citation type="submission" date="2015-07" db="EMBL/GenBank/DDBJ databases">
        <title>A draft genome sequence of Mycobacterium wolinskyi.</title>
        <authorList>
            <person name="de Man T.J."/>
            <person name="Perry K.A."/>
            <person name="Coulliette A.D."/>
            <person name="Jensen B."/>
            <person name="Toney N.C."/>
            <person name="Limbago B.M."/>
            <person name="Noble-Wang J."/>
        </authorList>
    </citation>
    <scope>NUCLEOTIDE SEQUENCE [LARGE SCALE GENOMIC DNA]</scope>
    <source>
        <strain evidence="3 4">CDC_01</strain>
    </source>
</reference>
<dbReference type="PROSITE" id="PS50902">
    <property type="entry name" value="FLAVODOXIN_LIKE"/>
    <property type="match status" value="1"/>
</dbReference>
<dbReference type="Pfam" id="PF00258">
    <property type="entry name" value="Flavodoxin_1"/>
    <property type="match status" value="1"/>
</dbReference>
<dbReference type="GO" id="GO:0005829">
    <property type="term" value="C:cytosol"/>
    <property type="evidence" value="ECO:0007669"/>
    <property type="project" value="TreeGrafter"/>
</dbReference>
<keyword evidence="1" id="KW-0285">Flavoprotein</keyword>
<dbReference type="AlphaFoldDB" id="A0A132PPL8"/>
<dbReference type="Gene3D" id="3.40.50.360">
    <property type="match status" value="1"/>
</dbReference>
<comment type="caution">
    <text evidence="3">The sequence shown here is derived from an EMBL/GenBank/DDBJ whole genome shotgun (WGS) entry which is preliminary data.</text>
</comment>
<gene>
    <name evidence="3" type="ORF">AFM11_11470</name>
</gene>
<feature type="domain" description="Flavodoxin-like" evidence="2">
    <location>
        <begin position="4"/>
        <end position="145"/>
    </location>
</feature>
<dbReference type="InterPro" id="IPR008254">
    <property type="entry name" value="Flavodoxin/NO_synth"/>
</dbReference>
<dbReference type="SUPFAM" id="SSF52218">
    <property type="entry name" value="Flavoproteins"/>
    <property type="match status" value="1"/>
</dbReference>
<accession>A0A132PPL8</accession>
<proteinExistence type="predicted"/>
<dbReference type="RefSeq" id="WP_067848255.1">
    <property type="nucleotide sequence ID" value="NZ_LGTW01000006.1"/>
</dbReference>
<name>A0A132PPL8_9MYCO</name>
<evidence type="ECO:0000313" key="4">
    <source>
        <dbReference type="Proteomes" id="UP000070612"/>
    </source>
</evidence>
<dbReference type="GO" id="GO:0010181">
    <property type="term" value="F:FMN binding"/>
    <property type="evidence" value="ECO:0007669"/>
    <property type="project" value="InterPro"/>
</dbReference>
<protein>
    <submittedName>
        <fullName evidence="3">Nitric oxide synthase</fullName>
    </submittedName>
</protein>
<dbReference type="PANTHER" id="PTHR19384:SF109">
    <property type="entry name" value="SULFITE REDUCTASE [NADPH] FLAVOPROTEIN COMPONENT"/>
    <property type="match status" value="1"/>
</dbReference>
<organism evidence="3 4">
    <name type="scientific">Mycolicibacterium wolinskyi</name>
    <dbReference type="NCBI Taxonomy" id="59750"/>
    <lineage>
        <taxon>Bacteria</taxon>
        <taxon>Bacillati</taxon>
        <taxon>Actinomycetota</taxon>
        <taxon>Actinomycetes</taxon>
        <taxon>Mycobacteriales</taxon>
        <taxon>Mycobacteriaceae</taxon>
        <taxon>Mycolicibacterium</taxon>
    </lineage>
</organism>
<sequence>MNPVTILFGTESGNSELVADDLCSALERNGIKGEVFGMEDYPIDDLQNQELIFVITSTYGEGDLPETTEPFFAALNAAKPDLSSTKFAAFGLGDSSYETYNQGIGTLSAALTEYGATQLGATGYHDASSGLDPSAVALDWLKTVPVPTDA</sequence>
<dbReference type="PATRIC" id="fig|59750.3.peg.6370"/>
<dbReference type="InterPro" id="IPR029039">
    <property type="entry name" value="Flavoprotein-like_sf"/>
</dbReference>
<dbReference type="PRINTS" id="PR00369">
    <property type="entry name" value="FLAVODOXIN"/>
</dbReference>
<evidence type="ECO:0000256" key="1">
    <source>
        <dbReference type="ARBA" id="ARBA00022630"/>
    </source>
</evidence>
<evidence type="ECO:0000313" key="3">
    <source>
        <dbReference type="EMBL" id="KWX23982.1"/>
    </source>
</evidence>
<dbReference type="InterPro" id="IPR001094">
    <property type="entry name" value="Flavdoxin-like"/>
</dbReference>
<dbReference type="GO" id="GO:0050660">
    <property type="term" value="F:flavin adenine dinucleotide binding"/>
    <property type="evidence" value="ECO:0007669"/>
    <property type="project" value="TreeGrafter"/>
</dbReference>
<evidence type="ECO:0000259" key="2">
    <source>
        <dbReference type="PROSITE" id="PS50902"/>
    </source>
</evidence>
<keyword evidence="4" id="KW-1185">Reference proteome</keyword>
<dbReference type="PANTHER" id="PTHR19384">
    <property type="entry name" value="NITRIC OXIDE SYNTHASE-RELATED"/>
    <property type="match status" value="1"/>
</dbReference>